<accession>A0A6G3T180</accession>
<feature type="domain" description="DUF317" evidence="1">
    <location>
        <begin position="144"/>
        <end position="202"/>
    </location>
</feature>
<organism evidence="2">
    <name type="scientific">Streptomyces anulatus</name>
    <name type="common">Streptomyces chrysomallus</name>
    <dbReference type="NCBI Taxonomy" id="1892"/>
    <lineage>
        <taxon>Bacteria</taxon>
        <taxon>Bacillati</taxon>
        <taxon>Actinomycetota</taxon>
        <taxon>Actinomycetes</taxon>
        <taxon>Kitasatosporales</taxon>
        <taxon>Streptomycetaceae</taxon>
        <taxon>Streptomyces</taxon>
    </lineage>
</organism>
<dbReference type="AlphaFoldDB" id="A0A6G3T180"/>
<comment type="caution">
    <text evidence="2">The sequence shown here is derived from an EMBL/GenBank/DDBJ whole genome shotgun (WGS) entry which is preliminary data.</text>
</comment>
<protein>
    <submittedName>
        <fullName evidence="2">DUF317 domain-containing protein</fullName>
    </submittedName>
</protein>
<name>A0A6G3T180_STRAQ</name>
<feature type="domain" description="DUF317" evidence="1">
    <location>
        <begin position="55"/>
        <end position="103"/>
    </location>
</feature>
<evidence type="ECO:0000259" key="1">
    <source>
        <dbReference type="Pfam" id="PF03771"/>
    </source>
</evidence>
<reference evidence="2" key="1">
    <citation type="submission" date="2020-01" db="EMBL/GenBank/DDBJ databases">
        <title>Insect and environment-associated Actinomycetes.</title>
        <authorList>
            <person name="Currrie C."/>
            <person name="Chevrette M."/>
            <person name="Carlson C."/>
            <person name="Stubbendieck R."/>
            <person name="Wendt-Pienkowski E."/>
        </authorList>
    </citation>
    <scope>NUCLEOTIDE SEQUENCE</scope>
    <source>
        <strain evidence="2">SID505</strain>
    </source>
</reference>
<dbReference type="Pfam" id="PF03771">
    <property type="entry name" value="SPDY"/>
    <property type="match status" value="2"/>
</dbReference>
<dbReference type="InterPro" id="IPR005523">
    <property type="entry name" value="DUF317_SPDY"/>
</dbReference>
<sequence length="252" mass="27389">MTLFAPTKLVLVSPRHLAGSGLGSTNVDALGPLIHHFGWTTVEKLPQGRYVLLASPGGEIFIEFDPLRQDGLWWTISHHDPFWQAQFSRQTPVEAISALTQALPQMLGDDQYADRIPVTDQTTANAARAGGWSVRGTIDGATWTSPDGHCTAEHTAGTEHVWYVKHSVLDGFDTHWTASFTVDTPERVTAQFMAHLVDDRPVLRQFEDVPALARGAAVVTPLSLGGLGGHTVHAVKQVGRTVPHTSGSSRHR</sequence>
<proteinExistence type="predicted"/>
<dbReference type="RefSeq" id="WP_164260583.1">
    <property type="nucleotide sequence ID" value="NZ_JAAGMK010000946.1"/>
</dbReference>
<dbReference type="EMBL" id="JAAGMK010000946">
    <property type="protein sequence ID" value="NEB89014.1"/>
    <property type="molecule type" value="Genomic_DNA"/>
</dbReference>
<gene>
    <name evidence="2" type="ORF">G3I43_33350</name>
</gene>
<evidence type="ECO:0000313" key="2">
    <source>
        <dbReference type="EMBL" id="NEB89014.1"/>
    </source>
</evidence>